<comment type="similarity">
    <text evidence="1 4">Belongs to the glycosyl hydrolase 43 family.</text>
</comment>
<sequence length="504" mass="54634">MHIAHHQHSDQMNKKGRRFSHHLCYLLALILAFQALGALLVPGSSASAASVSITNGVQFKDTNGDVIHAHGGGMIQADGFYYWFGENRNPNGTFKAVSVYRSSDLKNWEYRNDVLTSQSATELNISNIERPKVIYNSATGKYVLWMHKENGLDYGEAKVAVATSSTVDGDYTYIGSYRPLGYDSRDMTVYNDNGTAYLISATRVNADLNIYKLTPDFLGVESLVTTLWPGQYREAPAIFKKDGVYFLITSGATGWNPNQAKYATATSITGTWSGLSNFGDSTTYGSQSTYVLPVEGSQGTSYLYMGDRWAGAWSGPVQDSKYVWLPLSFPSATSLAMNWASSITIDTAAGTITGTHAPDVWDANASYQFVSRKSNKLLNVIGGSSDNGADLEQRADQGSTSQQWQITDAGGGYVKIINRASGKLIGVENGSTADGAVIEQWNDGGWASQQWQLVSVGGGYYKLKNRSTGKLLDISGQSLADGAAAIQWTDNGGTNQHFQIIKVQ</sequence>
<dbReference type="InterPro" id="IPR006710">
    <property type="entry name" value="Glyco_hydro_43"/>
</dbReference>
<comment type="caution">
    <text evidence="6">The sequence shown here is derived from an EMBL/GenBank/DDBJ whole genome shotgun (WGS) entry which is preliminary data.</text>
</comment>
<feature type="domain" description="Ricin B lectin" evidence="5">
    <location>
        <begin position="365"/>
        <end position="501"/>
    </location>
</feature>
<dbReference type="PANTHER" id="PTHR22925">
    <property type="entry name" value="GLYCOSYL HYDROLASE 43 FAMILY MEMBER"/>
    <property type="match status" value="1"/>
</dbReference>
<dbReference type="PANTHER" id="PTHR22925:SF3">
    <property type="entry name" value="GLYCOSYL HYDROLASE FAMILY PROTEIN 43"/>
    <property type="match status" value="1"/>
</dbReference>
<dbReference type="Gene3D" id="2.115.10.20">
    <property type="entry name" value="Glycosyl hydrolase domain, family 43"/>
    <property type="match status" value="1"/>
</dbReference>
<dbReference type="EMBL" id="JAVDTR010000003">
    <property type="protein sequence ID" value="MDR6722939.1"/>
    <property type="molecule type" value="Genomic_DNA"/>
</dbReference>
<proteinExistence type="inferred from homology"/>
<accession>A0AAP5H2I9</accession>
<evidence type="ECO:0000256" key="3">
    <source>
        <dbReference type="ARBA" id="ARBA00023295"/>
    </source>
</evidence>
<evidence type="ECO:0000313" key="7">
    <source>
        <dbReference type="Proteomes" id="UP001254832"/>
    </source>
</evidence>
<dbReference type="Proteomes" id="UP001254832">
    <property type="component" value="Unassembled WGS sequence"/>
</dbReference>
<dbReference type="Pfam" id="PF14200">
    <property type="entry name" value="RicinB_lectin_2"/>
    <property type="match status" value="2"/>
</dbReference>
<dbReference type="SMART" id="SM00458">
    <property type="entry name" value="RICIN"/>
    <property type="match status" value="1"/>
</dbReference>
<name>A0AAP5H2I9_PAEAM</name>
<dbReference type="GO" id="GO:0004553">
    <property type="term" value="F:hydrolase activity, hydrolyzing O-glycosyl compounds"/>
    <property type="evidence" value="ECO:0007669"/>
    <property type="project" value="InterPro"/>
</dbReference>
<protein>
    <recommendedName>
        <fullName evidence="5">Ricin B lectin domain-containing protein</fullName>
    </recommendedName>
</protein>
<reference evidence="6" key="1">
    <citation type="submission" date="2023-07" db="EMBL/GenBank/DDBJ databases">
        <title>Sorghum-associated microbial communities from plants grown in Nebraska, USA.</title>
        <authorList>
            <person name="Schachtman D."/>
        </authorList>
    </citation>
    <scope>NUCLEOTIDE SEQUENCE</scope>
    <source>
        <strain evidence="6">BE80</strain>
    </source>
</reference>
<dbReference type="GO" id="GO:0005975">
    <property type="term" value="P:carbohydrate metabolic process"/>
    <property type="evidence" value="ECO:0007669"/>
    <property type="project" value="InterPro"/>
</dbReference>
<dbReference type="AlphaFoldDB" id="A0AAP5H2I9"/>
<dbReference type="SUPFAM" id="SSF50370">
    <property type="entry name" value="Ricin B-like lectins"/>
    <property type="match status" value="1"/>
</dbReference>
<dbReference type="SUPFAM" id="SSF75005">
    <property type="entry name" value="Arabinanase/levansucrase/invertase"/>
    <property type="match status" value="1"/>
</dbReference>
<gene>
    <name evidence="6" type="ORF">J2W91_001391</name>
</gene>
<evidence type="ECO:0000256" key="1">
    <source>
        <dbReference type="ARBA" id="ARBA00009865"/>
    </source>
</evidence>
<keyword evidence="3 4" id="KW-0326">Glycosidase</keyword>
<keyword evidence="2 4" id="KW-0378">Hydrolase</keyword>
<dbReference type="InterPro" id="IPR023296">
    <property type="entry name" value="Glyco_hydro_beta-prop_sf"/>
</dbReference>
<dbReference type="InterPro" id="IPR035992">
    <property type="entry name" value="Ricin_B-like_lectins"/>
</dbReference>
<dbReference type="PROSITE" id="PS50231">
    <property type="entry name" value="RICIN_B_LECTIN"/>
    <property type="match status" value="1"/>
</dbReference>
<evidence type="ECO:0000256" key="2">
    <source>
        <dbReference type="ARBA" id="ARBA00022801"/>
    </source>
</evidence>
<evidence type="ECO:0000313" key="6">
    <source>
        <dbReference type="EMBL" id="MDR6722939.1"/>
    </source>
</evidence>
<dbReference type="InterPro" id="IPR000772">
    <property type="entry name" value="Ricin_B_lectin"/>
</dbReference>
<evidence type="ECO:0000256" key="4">
    <source>
        <dbReference type="RuleBase" id="RU361187"/>
    </source>
</evidence>
<evidence type="ECO:0000259" key="5">
    <source>
        <dbReference type="SMART" id="SM00458"/>
    </source>
</evidence>
<dbReference type="Pfam" id="PF04616">
    <property type="entry name" value="Glyco_hydro_43"/>
    <property type="match status" value="1"/>
</dbReference>
<dbReference type="Gene3D" id="2.80.10.50">
    <property type="match status" value="2"/>
</dbReference>
<dbReference type="RefSeq" id="WP_310137579.1">
    <property type="nucleotide sequence ID" value="NZ_JAVDTR010000003.1"/>
</dbReference>
<organism evidence="6 7">
    <name type="scientific">Paenibacillus amylolyticus</name>
    <dbReference type="NCBI Taxonomy" id="1451"/>
    <lineage>
        <taxon>Bacteria</taxon>
        <taxon>Bacillati</taxon>
        <taxon>Bacillota</taxon>
        <taxon>Bacilli</taxon>
        <taxon>Bacillales</taxon>
        <taxon>Paenibacillaceae</taxon>
        <taxon>Paenibacillus</taxon>
    </lineage>
</organism>
<dbReference type="CDD" id="cd18822">
    <property type="entry name" value="GH43_CtGH43-like"/>
    <property type="match status" value="1"/>
</dbReference>